<evidence type="ECO:0000313" key="2">
    <source>
        <dbReference type="Proteomes" id="UP001056120"/>
    </source>
</evidence>
<proteinExistence type="predicted"/>
<protein>
    <submittedName>
        <fullName evidence="1">Uncharacterized protein</fullName>
    </submittedName>
</protein>
<accession>A0ACB9ID48</accession>
<organism evidence="1 2">
    <name type="scientific">Smallanthus sonchifolius</name>
    <dbReference type="NCBI Taxonomy" id="185202"/>
    <lineage>
        <taxon>Eukaryota</taxon>
        <taxon>Viridiplantae</taxon>
        <taxon>Streptophyta</taxon>
        <taxon>Embryophyta</taxon>
        <taxon>Tracheophyta</taxon>
        <taxon>Spermatophyta</taxon>
        <taxon>Magnoliopsida</taxon>
        <taxon>eudicotyledons</taxon>
        <taxon>Gunneridae</taxon>
        <taxon>Pentapetalae</taxon>
        <taxon>asterids</taxon>
        <taxon>campanulids</taxon>
        <taxon>Asterales</taxon>
        <taxon>Asteraceae</taxon>
        <taxon>Asteroideae</taxon>
        <taxon>Heliantheae alliance</taxon>
        <taxon>Millerieae</taxon>
        <taxon>Smallanthus</taxon>
    </lineage>
</organism>
<sequence length="314" mass="36649">MRGPMMCNIVCRITLDEKTTKEFKEKIGDEYRANMILDDLPLVVPVTRTYSSTKYQLGYFVGSKVQYADFHKIVETSAARIVGFEVKSLSINHKYDDQWSGETHLNTCNPHSKHVVTSSNPPQEVDDKKEIIFTYDVEFQESDVKWASRWDTYLLMTHDQTPIIVNSLMNVLLYREESWEAVPFGTMFFWVFLWFGISVPLCGIQPARFHVYFNSCPSILLRIRFGVRYFDHDMCGDDSVLMFLQAAWRRLPMVLAIISNFKFFSLLFLHIRDIIFLHITQHHRACSEYFLFQETLLSSEDCLGLQGKSILDLN</sequence>
<evidence type="ECO:0000313" key="1">
    <source>
        <dbReference type="EMBL" id="KAI3805458.1"/>
    </source>
</evidence>
<keyword evidence="2" id="KW-1185">Reference proteome</keyword>
<reference evidence="2" key="1">
    <citation type="journal article" date="2022" name="Mol. Ecol. Resour.">
        <title>The genomes of chicory, endive, great burdock and yacon provide insights into Asteraceae palaeo-polyploidization history and plant inulin production.</title>
        <authorList>
            <person name="Fan W."/>
            <person name="Wang S."/>
            <person name="Wang H."/>
            <person name="Wang A."/>
            <person name="Jiang F."/>
            <person name="Liu H."/>
            <person name="Zhao H."/>
            <person name="Xu D."/>
            <person name="Zhang Y."/>
        </authorList>
    </citation>
    <scope>NUCLEOTIDE SEQUENCE [LARGE SCALE GENOMIC DNA]</scope>
    <source>
        <strain evidence="2">cv. Yunnan</strain>
    </source>
</reference>
<dbReference type="EMBL" id="CM042026">
    <property type="protein sequence ID" value="KAI3805458.1"/>
    <property type="molecule type" value="Genomic_DNA"/>
</dbReference>
<name>A0ACB9ID48_9ASTR</name>
<reference evidence="1 2" key="2">
    <citation type="journal article" date="2022" name="Mol. Ecol. Resour.">
        <title>The genomes of chicory, endive, great burdock and yacon provide insights into Asteraceae paleo-polyploidization history and plant inulin production.</title>
        <authorList>
            <person name="Fan W."/>
            <person name="Wang S."/>
            <person name="Wang H."/>
            <person name="Wang A."/>
            <person name="Jiang F."/>
            <person name="Liu H."/>
            <person name="Zhao H."/>
            <person name="Xu D."/>
            <person name="Zhang Y."/>
        </authorList>
    </citation>
    <scope>NUCLEOTIDE SEQUENCE [LARGE SCALE GENOMIC DNA]</scope>
    <source>
        <strain evidence="2">cv. Yunnan</strain>
        <tissue evidence="1">Leaves</tissue>
    </source>
</reference>
<comment type="caution">
    <text evidence="1">The sequence shown here is derived from an EMBL/GenBank/DDBJ whole genome shotgun (WGS) entry which is preliminary data.</text>
</comment>
<dbReference type="Proteomes" id="UP001056120">
    <property type="component" value="Linkage Group LG09"/>
</dbReference>
<gene>
    <name evidence="1" type="ORF">L1987_27861</name>
</gene>